<dbReference type="Gene3D" id="3.30.200.20">
    <property type="entry name" value="Phosphorylase Kinase, domain 1"/>
    <property type="match status" value="1"/>
</dbReference>
<accession>A0A1Y5IDV9</accession>
<keyword evidence="4" id="KW-0808">Transferase</keyword>
<dbReference type="InterPro" id="IPR011989">
    <property type="entry name" value="ARM-like"/>
</dbReference>
<sequence length="834" mass="90929">MSGMFGSIGSLFATGPRLRYDLDERPHDARSLGRWTHAGGTSRESGERVSVFTFRGDAQRDARALEIARNGVRRLKTMRHPNVLLVKETLEVETGSEIALHVVTEPTTPLETHLREIARGGSDSQGGEYLLLGIREIATAVAFLNNDCRLVHGAISLASVVVTERLDWKLWGFDLCSELDAIGHGANGDAKLIHGAYLVPDQYKPEEFRRGDWVSIPEGPPWAIDAWGLGCLIQEVYSGGALRGTDQLREVSCIPQTLLKDYQRLLGSQPTRRYNPKKLIENASLFANKLVETITFINNLALKDSIEKERFFGHLPRVLEQLALQPVQKKILPMLCDALVFNQAPHQAILPMFISAQDIPLEAYRKIVIPTVLKLFENPDKMVRLDLLENLSRYADRVPDEMVDDPLYERLSTGFTHADSNVREMTLKGASLLVPRLSERVITASLLRHLSKLQIDEDPAIRANTTICLGNIAQYLSEATAKRVLLNAFTRSLKDAFPPARLAGVMALEHTTQYYEPAEVSQRLIPSLAPLLTDVQKDVRVRSFQVLQIYLESLKRHSDALEQGPEAAAAHVEREQKKGHANAAKKAANVLSWAVNMAASKIGGPEEDARAQVDLTNERLMAKSFSSAAPPPKLYGESPRTSTQNTPAVSLGPSPAKAMSSAYDSSRRTIESAAQKVSALSMNDDFNDEDDDADGWGDLDIVDPAEQAARERLNSRTTSSSARVQLPRTNSGGMKKSTSDGWGDGDDDLFEELAPPPAPKPSIPSTAPRAGLSGARTMGSSGHVGLSGARRPLSSGSLGGLAKPMGGVKPPPMKLGGGAKKPQADIDLEAMLNG</sequence>
<feature type="region of interest" description="Disordered" evidence="2">
    <location>
        <begin position="709"/>
        <end position="826"/>
    </location>
</feature>
<dbReference type="EMBL" id="KZ155784">
    <property type="protein sequence ID" value="OUS46394.1"/>
    <property type="molecule type" value="Genomic_DNA"/>
</dbReference>
<accession>A0A454XYP3</accession>
<evidence type="ECO:0000256" key="2">
    <source>
        <dbReference type="SAM" id="MobiDB-lite"/>
    </source>
</evidence>
<dbReference type="PANTHER" id="PTHR12984">
    <property type="entry name" value="SCY1-RELATED S/T PROTEIN KINASE-LIKE"/>
    <property type="match status" value="1"/>
</dbReference>
<dbReference type="Gene3D" id="1.10.510.10">
    <property type="entry name" value="Transferase(Phosphotransferase) domain 1"/>
    <property type="match status" value="1"/>
</dbReference>
<dbReference type="OrthoDB" id="447103at2759"/>
<dbReference type="InterPro" id="IPR016024">
    <property type="entry name" value="ARM-type_fold"/>
</dbReference>
<name>Q00WN8_OSTTA</name>
<dbReference type="PROSITE" id="PS50011">
    <property type="entry name" value="PROTEIN_KINASE_DOM"/>
    <property type="match status" value="1"/>
</dbReference>
<dbReference type="InterPro" id="IPR051177">
    <property type="entry name" value="CIK-Related_Protein"/>
</dbReference>
<accession>Q00WN8</accession>
<dbReference type="Gene3D" id="1.25.10.10">
    <property type="entry name" value="Leucine-rich Repeat Variant"/>
    <property type="match status" value="1"/>
</dbReference>
<dbReference type="GeneID" id="9837567"/>
<feature type="compositionally biased region" description="Polar residues" evidence="2">
    <location>
        <begin position="639"/>
        <end position="648"/>
    </location>
</feature>
<dbReference type="SUPFAM" id="SSF56112">
    <property type="entry name" value="Protein kinase-like (PK-like)"/>
    <property type="match status" value="1"/>
</dbReference>
<proteinExistence type="predicted"/>
<dbReference type="RefSeq" id="XP_003082766.1">
    <property type="nucleotide sequence ID" value="XM_003082718.1"/>
</dbReference>
<dbReference type="InParanoid" id="Q00WN8"/>
<reference evidence="4" key="2">
    <citation type="journal article" date="2014" name="BMC Genomics">
        <title>An improved genome of the model marine alga Ostreococcus tauri unfolds by assessing Illumina de novo assemblies.</title>
        <authorList>
            <person name="Blanc-Mathieu R."/>
            <person name="Verhelst B."/>
            <person name="Derelle E."/>
            <person name="Rombauts S."/>
            <person name="Bouget F.Y."/>
            <person name="Carre I."/>
            <person name="Chateau A."/>
            <person name="Eyre-Walker A."/>
            <person name="Grimsley N."/>
            <person name="Moreau H."/>
            <person name="Piegu B."/>
            <person name="Rivals E."/>
            <person name="Schackwitz W."/>
            <person name="Van de Peer Y."/>
            <person name="Piganeau G."/>
        </authorList>
    </citation>
    <scope>NUCLEOTIDE SEQUENCE</scope>
    <source>
        <strain evidence="4">RCC4221</strain>
    </source>
</reference>
<feature type="compositionally biased region" description="Polar residues" evidence="2">
    <location>
        <begin position="715"/>
        <end position="732"/>
    </location>
</feature>
<evidence type="ECO:0000313" key="4">
    <source>
        <dbReference type="EMBL" id="CAL56623.1"/>
    </source>
</evidence>
<gene>
    <name evidence="5" type="ORF">BE221DRAFT_146095</name>
    <name evidence="4" type="ORF">OT_ostta13g02850</name>
</gene>
<evidence type="ECO:0000313" key="6">
    <source>
        <dbReference type="Proteomes" id="UP000009170"/>
    </source>
</evidence>
<keyword evidence="4" id="KW-0418">Kinase</keyword>
<dbReference type="PANTHER" id="PTHR12984:SF3">
    <property type="entry name" value="N-TERMINAL KINASE-LIKE PROTEIN"/>
    <property type="match status" value="1"/>
</dbReference>
<dbReference type="PROSITE" id="PS50077">
    <property type="entry name" value="HEAT_REPEAT"/>
    <property type="match status" value="1"/>
</dbReference>
<dbReference type="InterPro" id="IPR000719">
    <property type="entry name" value="Prot_kinase_dom"/>
</dbReference>
<dbReference type="GO" id="GO:0005524">
    <property type="term" value="F:ATP binding"/>
    <property type="evidence" value="ECO:0007669"/>
    <property type="project" value="InterPro"/>
</dbReference>
<dbReference type="SUPFAM" id="SSF48371">
    <property type="entry name" value="ARM repeat"/>
    <property type="match status" value="1"/>
</dbReference>
<dbReference type="EMBL" id="CAID01000013">
    <property type="protein sequence ID" value="CAL56623.1"/>
    <property type="molecule type" value="Genomic_DNA"/>
</dbReference>
<dbReference type="STRING" id="70448.Q00WN8"/>
<evidence type="ECO:0000259" key="3">
    <source>
        <dbReference type="PROSITE" id="PS50011"/>
    </source>
</evidence>
<dbReference type="InterPro" id="IPR021133">
    <property type="entry name" value="HEAT_type_2"/>
</dbReference>
<feature type="domain" description="Protein kinase" evidence="3">
    <location>
        <begin position="1"/>
        <end position="285"/>
    </location>
</feature>
<keyword evidence="6" id="KW-1185">Reference proteome</keyword>
<dbReference type="GO" id="GO:0004672">
    <property type="term" value="F:protein kinase activity"/>
    <property type="evidence" value="ECO:0007669"/>
    <property type="project" value="InterPro"/>
</dbReference>
<protein>
    <submittedName>
        <fullName evidence="4">Protein kinase-like domain</fullName>
    </submittedName>
    <submittedName>
        <fullName evidence="5">Putative kinase-like protein splice variant 1</fullName>
    </submittedName>
</protein>
<dbReference type="InterPro" id="IPR011009">
    <property type="entry name" value="Kinase-like_dom_sf"/>
</dbReference>
<evidence type="ECO:0000256" key="1">
    <source>
        <dbReference type="PROSITE-ProRule" id="PRU00103"/>
    </source>
</evidence>
<dbReference type="KEGG" id="ota:OT_ostta13g02850"/>
<evidence type="ECO:0000313" key="5">
    <source>
        <dbReference type="EMBL" id="OUS46394.1"/>
    </source>
</evidence>
<dbReference type="AlphaFoldDB" id="Q00WN8"/>
<feature type="region of interest" description="Disordered" evidence="2">
    <location>
        <begin position="624"/>
        <end position="669"/>
    </location>
</feature>
<reference evidence="4 6" key="1">
    <citation type="journal article" date="2006" name="Proc. Natl. Acad. Sci. U.S.A.">
        <title>Genome analysis of the smallest free-living eukaryote Ostreococcus tauri unveils many unique features.</title>
        <authorList>
            <person name="Derelle E."/>
            <person name="Ferraz C."/>
            <person name="Rombauts S."/>
            <person name="Rouze P."/>
            <person name="Worden A.Z."/>
            <person name="Robbens S."/>
            <person name="Partensky F."/>
            <person name="Degroeve S."/>
            <person name="Echeynie S."/>
            <person name="Cooke R."/>
            <person name="Saeys Y."/>
            <person name="Wuyts J."/>
            <person name="Jabbari K."/>
            <person name="Bowler C."/>
            <person name="Panaud O."/>
            <person name="Piegu B."/>
            <person name="Ball S.G."/>
            <person name="Ral J.-P."/>
            <person name="Bouget F.-Y."/>
            <person name="Piganeau G."/>
            <person name="De Baets B."/>
            <person name="Picard A."/>
            <person name="Delseny M."/>
            <person name="Demaille J."/>
            <person name="Van de Peer Y."/>
            <person name="Moreau H."/>
        </authorList>
    </citation>
    <scope>NUCLEOTIDE SEQUENCE [LARGE SCALE GENOMIC DNA]</scope>
    <source>
        <strain evidence="4 6">OTTH0595</strain>
    </source>
</reference>
<dbReference type="FunCoup" id="Q00WN8">
    <property type="interactions" value="2152"/>
</dbReference>
<dbReference type="OMA" id="EGPPWAI"/>
<feature type="repeat" description="HEAT" evidence="1">
    <location>
        <begin position="368"/>
        <end position="405"/>
    </location>
</feature>
<dbReference type="Proteomes" id="UP000009170">
    <property type="component" value="Unassembled WGS sequence"/>
</dbReference>
<organism evidence="4 6">
    <name type="scientific">Ostreococcus tauri</name>
    <name type="common">Marine green alga</name>
    <dbReference type="NCBI Taxonomy" id="70448"/>
    <lineage>
        <taxon>Eukaryota</taxon>
        <taxon>Viridiplantae</taxon>
        <taxon>Chlorophyta</taxon>
        <taxon>Mamiellophyceae</taxon>
        <taxon>Mamiellales</taxon>
        <taxon>Bathycoccaceae</taxon>
        <taxon>Ostreococcus</taxon>
    </lineage>
</organism>
<dbReference type="Proteomes" id="UP000195557">
    <property type="component" value="Unassembled WGS sequence"/>
</dbReference>
<reference evidence="5" key="3">
    <citation type="submission" date="2017-04" db="EMBL/GenBank/DDBJ databases">
        <title>Population genomics of picophytoplankton unveils novel chromosome hypervariability.</title>
        <authorList>
            <consortium name="DOE Joint Genome Institute"/>
            <person name="Blanc-Mathieu R."/>
            <person name="Krasovec M."/>
            <person name="Hebrard M."/>
            <person name="Yau S."/>
            <person name="Desgranges E."/>
            <person name="Martin J."/>
            <person name="Schackwitz W."/>
            <person name="Kuo A."/>
            <person name="Salin G."/>
            <person name="Donnadieu C."/>
            <person name="Desdevises Y."/>
            <person name="Sanchez-Ferandin S."/>
            <person name="Moreau H."/>
            <person name="Rivals E."/>
            <person name="Grigoriev I.V."/>
            <person name="Grimsley N."/>
            <person name="Eyre-Walker A."/>
            <person name="Piganeau G."/>
        </authorList>
    </citation>
    <scope>NUCLEOTIDE SEQUENCE [LARGE SCALE GENOMIC DNA]</scope>
    <source>
        <strain evidence="5">RCC 1115</strain>
    </source>
</reference>